<feature type="binding site" evidence="7">
    <location>
        <begin position="271"/>
        <end position="274"/>
    </location>
    <ligand>
        <name>GTP</name>
        <dbReference type="ChEBI" id="CHEBI:37565"/>
    </ligand>
</feature>
<keyword evidence="6 7" id="KW-0342">GTP-binding</keyword>
<keyword evidence="7" id="KW-0479">Metal-binding</keyword>
<keyword evidence="3 7" id="KW-0547">Nucleotide-binding</keyword>
<feature type="binding site" evidence="7">
    <location>
        <position position="252"/>
    </location>
    <ligand>
        <name>Mg(2+)</name>
        <dbReference type="ChEBI" id="CHEBI:18420"/>
    </ligand>
</feature>
<accession>A0A0N7MB69</accession>
<protein>
    <recommendedName>
        <fullName evidence="7">tRNA modification GTPase MnmE</fullName>
        <ecNumber evidence="7">3.6.-.-</ecNumber>
    </recommendedName>
</protein>
<dbReference type="GO" id="GO:0005525">
    <property type="term" value="F:GTP binding"/>
    <property type="evidence" value="ECO:0007669"/>
    <property type="project" value="UniProtKB-UniRule"/>
</dbReference>
<feature type="binding site" evidence="7">
    <location>
        <begin position="227"/>
        <end position="232"/>
    </location>
    <ligand>
        <name>GTP</name>
        <dbReference type="ChEBI" id="CHEBI:37565"/>
    </ligand>
</feature>
<comment type="subunit">
    <text evidence="7">Homodimer. Heterotetramer of two MnmE and two MnmG subunits.</text>
</comment>
<dbReference type="PANTHER" id="PTHR42714:SF2">
    <property type="entry name" value="TRNA MODIFICATION GTPASE GTPBP3, MITOCHONDRIAL"/>
    <property type="match status" value="1"/>
</dbReference>
<dbReference type="InterPro" id="IPR031168">
    <property type="entry name" value="G_TrmE"/>
</dbReference>
<sequence>MTLVNDTIFALATAPGKSGVAVVRVSGPEVQAVAEALCGVVPEPRLATLKVIRDSDGVRVDQSLILYFPKGNSFTGEEVLELHTHGSVAVVNRLLRILGDMPGLRLAEAGEFTRRALENGCMDLAQVEGLSDLIEAETEAQRRQALRVLSGDLGDLAESWRTDLIRAAALIEATIDFADEEVPVDVTPEVDALLDGVTTQLSKQIIGVETAERIRTGFEVAIVGAPNVGKSTLLNAIAGRDAAITSEYAGTTRDVIEVRMDLGGLPVTLLDTAGIRETEDHVEGIGIQRAKQRAEQADLRIFLVEQGTDPELAPDEDDMVLIAKADTLDDLEGAISGKTGAGVPELIQSVQTKLMERTGNLGIATRERHRVAMVQATEALSAGKAVLALGPEQYDIAAEELRTAIRALDSIVGRIDVENLLDEIFSSFCIGK</sequence>
<dbReference type="RefSeq" id="WP_058313577.1">
    <property type="nucleotide sequence ID" value="NZ_CYTO01000004.1"/>
</dbReference>
<feature type="domain" description="TrmE-type G" evidence="9">
    <location>
        <begin position="217"/>
        <end position="355"/>
    </location>
</feature>
<dbReference type="Gene3D" id="1.20.120.430">
    <property type="entry name" value="tRNA modification GTPase MnmE domain 2"/>
    <property type="match status" value="1"/>
</dbReference>
<comment type="cofactor">
    <cofactor evidence="7">
        <name>K(+)</name>
        <dbReference type="ChEBI" id="CHEBI:29103"/>
    </cofactor>
    <text evidence="7">Binds 1 potassium ion per subunit.</text>
</comment>
<dbReference type="SUPFAM" id="SSF103025">
    <property type="entry name" value="Folate-binding domain"/>
    <property type="match status" value="1"/>
</dbReference>
<dbReference type="GO" id="GO:0003924">
    <property type="term" value="F:GTPase activity"/>
    <property type="evidence" value="ECO:0007669"/>
    <property type="project" value="UniProtKB-UniRule"/>
</dbReference>
<dbReference type="Gene3D" id="3.30.1360.120">
    <property type="entry name" value="Probable tRNA modification gtpase trme, domain 1"/>
    <property type="match status" value="1"/>
</dbReference>
<comment type="subcellular location">
    <subcellularLocation>
        <location evidence="7">Cytoplasm</location>
    </subcellularLocation>
</comment>
<reference evidence="11" key="1">
    <citation type="submission" date="2015-09" db="EMBL/GenBank/DDBJ databases">
        <authorList>
            <person name="Rodrigo-Torres Lidia"/>
            <person name="Arahal R.David."/>
        </authorList>
    </citation>
    <scope>NUCLEOTIDE SEQUENCE [LARGE SCALE GENOMIC DNA]</scope>
    <source>
        <strain evidence="11">CECT 5114</strain>
    </source>
</reference>
<evidence type="ECO:0000313" key="11">
    <source>
        <dbReference type="Proteomes" id="UP000051184"/>
    </source>
</evidence>
<dbReference type="InterPro" id="IPR027368">
    <property type="entry name" value="MnmE_dom2"/>
</dbReference>
<dbReference type="NCBIfam" id="TIGR00450">
    <property type="entry name" value="mnmE_trmE_thdF"/>
    <property type="match status" value="1"/>
</dbReference>
<comment type="similarity">
    <text evidence="1 7 8">Belongs to the TRAFAC class TrmE-Era-EngA-EngB-Septin-like GTPase superfamily. TrmE GTPase family.</text>
</comment>
<dbReference type="Pfam" id="PF12631">
    <property type="entry name" value="MnmE_helical"/>
    <property type="match status" value="1"/>
</dbReference>
<feature type="binding site" evidence="7">
    <location>
        <position position="231"/>
    </location>
    <ligand>
        <name>Mg(2+)</name>
        <dbReference type="ChEBI" id="CHEBI:18420"/>
    </ligand>
</feature>
<dbReference type="Proteomes" id="UP000051184">
    <property type="component" value="Unassembled WGS sequence"/>
</dbReference>
<dbReference type="EC" id="3.6.-.-" evidence="7"/>
<dbReference type="InterPro" id="IPR004520">
    <property type="entry name" value="GTPase_MnmE"/>
</dbReference>
<dbReference type="InterPro" id="IPR027266">
    <property type="entry name" value="TrmE/GcvT-like"/>
</dbReference>
<dbReference type="OrthoDB" id="9805918at2"/>
<dbReference type="CDD" id="cd04164">
    <property type="entry name" value="trmE"/>
    <property type="match status" value="1"/>
</dbReference>
<dbReference type="EMBL" id="CYUE01000002">
    <property type="protein sequence ID" value="CUK24576.1"/>
    <property type="molecule type" value="Genomic_DNA"/>
</dbReference>
<dbReference type="Gene3D" id="3.40.50.300">
    <property type="entry name" value="P-loop containing nucleotide triphosphate hydrolases"/>
    <property type="match status" value="1"/>
</dbReference>
<dbReference type="InterPro" id="IPR018948">
    <property type="entry name" value="GTP-bd_TrmE_N"/>
</dbReference>
<evidence type="ECO:0000256" key="1">
    <source>
        <dbReference type="ARBA" id="ARBA00011043"/>
    </source>
</evidence>
<evidence type="ECO:0000259" key="9">
    <source>
        <dbReference type="PROSITE" id="PS51709"/>
    </source>
</evidence>
<dbReference type="STRING" id="1715691.TA5113_00424"/>
<evidence type="ECO:0000256" key="8">
    <source>
        <dbReference type="RuleBase" id="RU003313"/>
    </source>
</evidence>
<dbReference type="FunFam" id="3.30.1360.120:FF:000007">
    <property type="entry name" value="tRNA modification GTPase GTPBP3, mitochondrial"/>
    <property type="match status" value="1"/>
</dbReference>
<dbReference type="HAMAP" id="MF_00379">
    <property type="entry name" value="GTPase_MnmE"/>
    <property type="match status" value="1"/>
</dbReference>
<keyword evidence="4 7" id="KW-0378">Hydrolase</keyword>
<evidence type="ECO:0000313" key="10">
    <source>
        <dbReference type="EMBL" id="CUK24576.1"/>
    </source>
</evidence>
<gene>
    <name evidence="7 10" type="primary">mnmE</name>
    <name evidence="7" type="synonym">trmE</name>
    <name evidence="10" type="ORF">TA5114_00361</name>
</gene>
<dbReference type="GO" id="GO:0005737">
    <property type="term" value="C:cytoplasm"/>
    <property type="evidence" value="ECO:0007669"/>
    <property type="project" value="UniProtKB-SubCell"/>
</dbReference>
<evidence type="ECO:0000256" key="7">
    <source>
        <dbReference type="HAMAP-Rule" id="MF_00379"/>
    </source>
</evidence>
<feature type="binding site" evidence="7">
    <location>
        <begin position="246"/>
        <end position="252"/>
    </location>
    <ligand>
        <name>GTP</name>
        <dbReference type="ChEBI" id="CHEBI:37565"/>
    </ligand>
</feature>
<dbReference type="SUPFAM" id="SSF116878">
    <property type="entry name" value="TrmE connector domain"/>
    <property type="match status" value="1"/>
</dbReference>
<dbReference type="InterPro" id="IPR006073">
    <property type="entry name" value="GTP-bd"/>
</dbReference>
<dbReference type="PANTHER" id="PTHR42714">
    <property type="entry name" value="TRNA MODIFICATION GTPASE GTPBP3"/>
    <property type="match status" value="1"/>
</dbReference>
<dbReference type="AlphaFoldDB" id="A0A0N7MB69"/>
<dbReference type="InterPro" id="IPR005225">
    <property type="entry name" value="Small_GTP-bd"/>
</dbReference>
<evidence type="ECO:0000256" key="6">
    <source>
        <dbReference type="ARBA" id="ARBA00023134"/>
    </source>
</evidence>
<evidence type="ECO:0000256" key="5">
    <source>
        <dbReference type="ARBA" id="ARBA00022958"/>
    </source>
</evidence>
<dbReference type="GO" id="GO:0030488">
    <property type="term" value="P:tRNA methylation"/>
    <property type="evidence" value="ECO:0007669"/>
    <property type="project" value="TreeGrafter"/>
</dbReference>
<keyword evidence="2 7" id="KW-0819">tRNA processing</keyword>
<dbReference type="PROSITE" id="PS51709">
    <property type="entry name" value="G_TRME"/>
    <property type="match status" value="1"/>
</dbReference>
<proteinExistence type="inferred from homology"/>
<keyword evidence="11" id="KW-1185">Reference proteome</keyword>
<dbReference type="InterPro" id="IPR027417">
    <property type="entry name" value="P-loop_NTPase"/>
</dbReference>
<keyword evidence="7" id="KW-0460">Magnesium</keyword>
<evidence type="ECO:0000256" key="3">
    <source>
        <dbReference type="ARBA" id="ARBA00022741"/>
    </source>
</evidence>
<dbReference type="InterPro" id="IPR025867">
    <property type="entry name" value="MnmE_helical"/>
</dbReference>
<dbReference type="GO" id="GO:0002098">
    <property type="term" value="P:tRNA wobble uridine modification"/>
    <property type="evidence" value="ECO:0007669"/>
    <property type="project" value="TreeGrafter"/>
</dbReference>
<keyword evidence="5 7" id="KW-0630">Potassium</keyword>
<organism evidence="10 11">
    <name type="scientific">Cognatishimia activa</name>
    <dbReference type="NCBI Taxonomy" id="1715691"/>
    <lineage>
        <taxon>Bacteria</taxon>
        <taxon>Pseudomonadati</taxon>
        <taxon>Pseudomonadota</taxon>
        <taxon>Alphaproteobacteria</taxon>
        <taxon>Rhodobacterales</taxon>
        <taxon>Paracoccaceae</taxon>
        <taxon>Cognatishimia</taxon>
    </lineage>
</organism>
<dbReference type="NCBIfam" id="TIGR00231">
    <property type="entry name" value="small_GTP"/>
    <property type="match status" value="1"/>
</dbReference>
<evidence type="ECO:0000256" key="4">
    <source>
        <dbReference type="ARBA" id="ARBA00022801"/>
    </source>
</evidence>
<dbReference type="CDD" id="cd14858">
    <property type="entry name" value="TrmE_N"/>
    <property type="match status" value="1"/>
</dbReference>
<comment type="caution">
    <text evidence="7">Lacks conserved residue(s) required for the propagation of feature annotation.</text>
</comment>
<dbReference type="SUPFAM" id="SSF52540">
    <property type="entry name" value="P-loop containing nucleoside triphosphate hydrolases"/>
    <property type="match status" value="1"/>
</dbReference>
<evidence type="ECO:0000256" key="2">
    <source>
        <dbReference type="ARBA" id="ARBA00022694"/>
    </source>
</evidence>
<dbReference type="Pfam" id="PF01926">
    <property type="entry name" value="MMR_HSR1"/>
    <property type="match status" value="1"/>
</dbReference>
<dbReference type="Pfam" id="PF10396">
    <property type="entry name" value="TrmE_N"/>
    <property type="match status" value="1"/>
</dbReference>
<dbReference type="GO" id="GO:0046872">
    <property type="term" value="F:metal ion binding"/>
    <property type="evidence" value="ECO:0007669"/>
    <property type="project" value="UniProtKB-KW"/>
</dbReference>
<dbReference type="NCBIfam" id="NF003661">
    <property type="entry name" value="PRK05291.1-3"/>
    <property type="match status" value="1"/>
</dbReference>
<comment type="function">
    <text evidence="7">Exhibits a very high intrinsic GTPase hydrolysis rate. Involved in the addition of a carboxymethylaminomethyl (cmnm) group at the wobble position (U34) of certain tRNAs, forming tRNA-cmnm(5)s(2)U34.</text>
</comment>
<keyword evidence="7" id="KW-0963">Cytoplasm</keyword>
<dbReference type="PRINTS" id="PR00326">
    <property type="entry name" value="GTP1OBG"/>
</dbReference>
<name>A0A0N7MB69_9RHOB</name>